<keyword evidence="4 5" id="KW-0472">Membrane</keyword>
<protein>
    <submittedName>
        <fullName evidence="6">Bile acid:sodium symporter family protein</fullName>
    </submittedName>
</protein>
<evidence type="ECO:0000256" key="1">
    <source>
        <dbReference type="ARBA" id="ARBA00004141"/>
    </source>
</evidence>
<evidence type="ECO:0000256" key="4">
    <source>
        <dbReference type="ARBA" id="ARBA00023136"/>
    </source>
</evidence>
<keyword evidence="7" id="KW-1185">Reference proteome</keyword>
<feature type="transmembrane region" description="Helical" evidence="5">
    <location>
        <begin position="69"/>
        <end position="89"/>
    </location>
</feature>
<feature type="transmembrane region" description="Helical" evidence="5">
    <location>
        <begin position="40"/>
        <end position="63"/>
    </location>
</feature>
<feature type="transmembrane region" description="Helical" evidence="5">
    <location>
        <begin position="169"/>
        <end position="188"/>
    </location>
</feature>
<feature type="transmembrane region" description="Helical" evidence="5">
    <location>
        <begin position="138"/>
        <end position="157"/>
    </location>
</feature>
<dbReference type="PANTHER" id="PTHR10361:SF24">
    <property type="entry name" value="P3 PROTEIN"/>
    <property type="match status" value="1"/>
</dbReference>
<feature type="transmembrane region" description="Helical" evidence="5">
    <location>
        <begin position="200"/>
        <end position="219"/>
    </location>
</feature>
<feature type="transmembrane region" description="Helical" evidence="5">
    <location>
        <begin position="231"/>
        <end position="252"/>
    </location>
</feature>
<reference evidence="6 7" key="1">
    <citation type="submission" date="2022-09" db="EMBL/GenBank/DDBJ databases">
        <title>Complete genome sequence of Janibacter terrae strain COS04-44, PCL-degrading bacteria isolated from oil spilled coast.</title>
        <authorList>
            <person name="Park H."/>
            <person name="Kim J.Y."/>
            <person name="An S.H."/>
            <person name="Lee C.M."/>
            <person name="Weon H.-Y."/>
        </authorList>
    </citation>
    <scope>NUCLEOTIDE SEQUENCE [LARGE SCALE GENOMIC DNA]</scope>
    <source>
        <strain evidence="6 7">COS04-44</strain>
    </source>
</reference>
<dbReference type="PANTHER" id="PTHR10361">
    <property type="entry name" value="SODIUM-BILE ACID COTRANSPORTER"/>
    <property type="match status" value="1"/>
</dbReference>
<comment type="subcellular location">
    <subcellularLocation>
        <location evidence="1">Membrane</location>
        <topology evidence="1">Multi-pass membrane protein</topology>
    </subcellularLocation>
</comment>
<evidence type="ECO:0000256" key="2">
    <source>
        <dbReference type="ARBA" id="ARBA00022692"/>
    </source>
</evidence>
<keyword evidence="2 5" id="KW-0812">Transmembrane</keyword>
<gene>
    <name evidence="6" type="ORF">N5P18_14440</name>
</gene>
<dbReference type="Proteomes" id="UP001381003">
    <property type="component" value="Chromosome"/>
</dbReference>
<sequence>MNDSPLISIGLPIALAIIMFGLGLSLTVGDFRRVARSPKAVVVALVLQVLVLPLVAFGLVIAFDVDPLLAVGVMLLAASPGGTTANLFSHLFHGDVALNITLTAVNSVLAVVSIPVITNLAIGWFEADGELGLQVGKVLQVIAIVLVPVGLGMVVRHRSQAFAVRADRPVRIFSISVLVVVAVGALVGERDDVAGYLEQLGLVTALFCLASLTIGYLGARLMRLDDRQAIATSMEVGIHNTTIALTIALSVLGSTEVAIAAAIYSIFMYLFAPVFGLVISRDVRARRATTPQLVD</sequence>
<feature type="transmembrane region" description="Helical" evidence="5">
    <location>
        <begin position="96"/>
        <end position="118"/>
    </location>
</feature>
<dbReference type="Gene3D" id="1.20.1530.20">
    <property type="match status" value="1"/>
</dbReference>
<evidence type="ECO:0000313" key="6">
    <source>
        <dbReference type="EMBL" id="WWF04854.1"/>
    </source>
</evidence>
<evidence type="ECO:0000256" key="5">
    <source>
        <dbReference type="SAM" id="Phobius"/>
    </source>
</evidence>
<evidence type="ECO:0000313" key="7">
    <source>
        <dbReference type="Proteomes" id="UP001381003"/>
    </source>
</evidence>
<name>A0ABZ2FDL5_9MICO</name>
<evidence type="ECO:0000256" key="3">
    <source>
        <dbReference type="ARBA" id="ARBA00022989"/>
    </source>
</evidence>
<dbReference type="InterPro" id="IPR002657">
    <property type="entry name" value="BilAc:Na_symport/Acr3"/>
</dbReference>
<dbReference type="EMBL" id="CP104874">
    <property type="protein sequence ID" value="WWF04854.1"/>
    <property type="molecule type" value="Genomic_DNA"/>
</dbReference>
<proteinExistence type="predicted"/>
<dbReference type="RefSeq" id="WP_068323753.1">
    <property type="nucleotide sequence ID" value="NZ_CP104874.1"/>
</dbReference>
<feature type="transmembrane region" description="Helical" evidence="5">
    <location>
        <begin position="6"/>
        <end position="28"/>
    </location>
</feature>
<dbReference type="Pfam" id="PF01758">
    <property type="entry name" value="SBF"/>
    <property type="match status" value="1"/>
</dbReference>
<keyword evidence="3 5" id="KW-1133">Transmembrane helix</keyword>
<dbReference type="InterPro" id="IPR038770">
    <property type="entry name" value="Na+/solute_symporter_sf"/>
</dbReference>
<organism evidence="6 7">
    <name type="scientific">Janibacter terrae</name>
    <dbReference type="NCBI Taxonomy" id="103817"/>
    <lineage>
        <taxon>Bacteria</taxon>
        <taxon>Bacillati</taxon>
        <taxon>Actinomycetota</taxon>
        <taxon>Actinomycetes</taxon>
        <taxon>Micrococcales</taxon>
        <taxon>Intrasporangiaceae</taxon>
        <taxon>Janibacter</taxon>
    </lineage>
</organism>
<dbReference type="InterPro" id="IPR004710">
    <property type="entry name" value="Bilac:Na_transpt"/>
</dbReference>
<feature type="transmembrane region" description="Helical" evidence="5">
    <location>
        <begin position="258"/>
        <end position="279"/>
    </location>
</feature>
<accession>A0ABZ2FDL5</accession>